<dbReference type="eggNOG" id="COG0596">
    <property type="taxonomic scope" value="Bacteria"/>
</dbReference>
<dbReference type="GO" id="GO:0016787">
    <property type="term" value="F:hydrolase activity"/>
    <property type="evidence" value="ECO:0007669"/>
    <property type="project" value="UniProtKB-KW"/>
</dbReference>
<dbReference type="Pfam" id="PF00561">
    <property type="entry name" value="Abhydrolase_1"/>
    <property type="match status" value="1"/>
</dbReference>
<dbReference type="STRING" id="574376.BAMA_14850"/>
<sequence>MHTFVNVFKKEIEVYITGNGQKTLVIQTGMSCSFYDWIPIAEQLSTNYKVVLFHRPGYGASLYSKEARTTKQAAEELAELLHVLHIKEPITLAGHSYGGLCAQQFAINYPHKLENLVLIDSTSMNLHRLDDLHLPISDETDSDEKWLQTYRDYAAMTQNELQHILQPTLSSRHSRLPKEIQRHCLHFSTSPTLYKAVLSEMTNWKQCALQLKKDCKLLHVPLLVIGRDANYSIQQMTKNGMPLEEATLLETLWQELIEEQTTLSTNSKKMIAERAGHSIEQDRPDFLIETLSSISG</sequence>
<dbReference type="InterPro" id="IPR000073">
    <property type="entry name" value="AB_hydrolase_1"/>
</dbReference>
<dbReference type="GO" id="GO:0016020">
    <property type="term" value="C:membrane"/>
    <property type="evidence" value="ECO:0007669"/>
    <property type="project" value="TreeGrafter"/>
</dbReference>
<dbReference type="PRINTS" id="PR00111">
    <property type="entry name" value="ABHYDROLASE"/>
</dbReference>
<feature type="domain" description="AB hydrolase-1" evidence="1">
    <location>
        <begin position="23"/>
        <end position="185"/>
    </location>
</feature>
<dbReference type="AlphaFoldDB" id="A0A073K036"/>
<dbReference type="EMBL" id="JOTN01000003">
    <property type="protein sequence ID" value="KEK20684.1"/>
    <property type="molecule type" value="Genomic_DNA"/>
</dbReference>
<keyword evidence="2" id="KW-0378">Hydrolase</keyword>
<dbReference type="Gene3D" id="3.40.50.1820">
    <property type="entry name" value="alpha/beta hydrolase"/>
    <property type="match status" value="1"/>
</dbReference>
<proteinExistence type="predicted"/>
<keyword evidence="3" id="KW-1185">Reference proteome</keyword>
<dbReference type="SUPFAM" id="SSF53474">
    <property type="entry name" value="alpha/beta-Hydrolases"/>
    <property type="match status" value="1"/>
</dbReference>
<organism evidence="2 3">
    <name type="scientific">Bacillus manliponensis</name>
    <dbReference type="NCBI Taxonomy" id="574376"/>
    <lineage>
        <taxon>Bacteria</taxon>
        <taxon>Bacillati</taxon>
        <taxon>Bacillota</taxon>
        <taxon>Bacilli</taxon>
        <taxon>Bacillales</taxon>
        <taxon>Bacillaceae</taxon>
        <taxon>Bacillus</taxon>
        <taxon>Bacillus cereus group</taxon>
    </lineage>
</organism>
<gene>
    <name evidence="2" type="ORF">BAMA_14850</name>
</gene>
<dbReference type="PANTHER" id="PTHR43798:SF33">
    <property type="entry name" value="HYDROLASE, PUTATIVE (AFU_ORTHOLOGUE AFUA_2G14860)-RELATED"/>
    <property type="match status" value="1"/>
</dbReference>
<accession>A0A073K036</accession>
<comment type="caution">
    <text evidence="2">The sequence shown here is derived from an EMBL/GenBank/DDBJ whole genome shotgun (WGS) entry which is preliminary data.</text>
</comment>
<dbReference type="RefSeq" id="WP_034636991.1">
    <property type="nucleotide sequence ID" value="NZ_CBCSJC010000020.1"/>
</dbReference>
<dbReference type="InterPro" id="IPR050266">
    <property type="entry name" value="AB_hydrolase_sf"/>
</dbReference>
<dbReference type="OrthoDB" id="59888at2"/>
<evidence type="ECO:0000313" key="3">
    <source>
        <dbReference type="Proteomes" id="UP000027822"/>
    </source>
</evidence>
<reference evidence="2 3" key="1">
    <citation type="submission" date="2014-06" db="EMBL/GenBank/DDBJ databases">
        <title>Draft genome sequence of Bacillus manliponensis JCM 15802 (MCCC 1A00708).</title>
        <authorList>
            <person name="Lai Q."/>
            <person name="Liu Y."/>
            <person name="Shao Z."/>
        </authorList>
    </citation>
    <scope>NUCLEOTIDE SEQUENCE [LARGE SCALE GENOMIC DNA]</scope>
    <source>
        <strain evidence="2 3">JCM 15802</strain>
    </source>
</reference>
<protein>
    <submittedName>
        <fullName evidence="2">Alpha/beta hydrolase</fullName>
    </submittedName>
</protein>
<dbReference type="Proteomes" id="UP000027822">
    <property type="component" value="Unassembled WGS sequence"/>
</dbReference>
<evidence type="ECO:0000313" key="2">
    <source>
        <dbReference type="EMBL" id="KEK20684.1"/>
    </source>
</evidence>
<evidence type="ECO:0000259" key="1">
    <source>
        <dbReference type="Pfam" id="PF00561"/>
    </source>
</evidence>
<dbReference type="InterPro" id="IPR029058">
    <property type="entry name" value="AB_hydrolase_fold"/>
</dbReference>
<dbReference type="PANTHER" id="PTHR43798">
    <property type="entry name" value="MONOACYLGLYCEROL LIPASE"/>
    <property type="match status" value="1"/>
</dbReference>
<name>A0A073K036_9BACI</name>